<dbReference type="PANTHER" id="PTHR11552">
    <property type="entry name" value="GLUCOSE-METHANOL-CHOLINE GMC OXIDOREDUCTASE"/>
    <property type="match status" value="1"/>
</dbReference>
<comment type="cofactor">
    <cofactor evidence="1">
        <name>FAD</name>
        <dbReference type="ChEBI" id="CHEBI:57692"/>
    </cofactor>
</comment>
<evidence type="ECO:0000313" key="6">
    <source>
        <dbReference type="EMBL" id="UTI65353.1"/>
    </source>
</evidence>
<dbReference type="InterPro" id="IPR007867">
    <property type="entry name" value="GMC_OxRtase_C"/>
</dbReference>
<gene>
    <name evidence="6" type="ORF">NBH00_03865</name>
</gene>
<dbReference type="PIRSF" id="PIRSF000137">
    <property type="entry name" value="Alcohol_oxidase"/>
    <property type="match status" value="1"/>
</dbReference>
<dbReference type="SUPFAM" id="SSF51905">
    <property type="entry name" value="FAD/NAD(P)-binding domain"/>
    <property type="match status" value="1"/>
</dbReference>
<evidence type="ECO:0000313" key="7">
    <source>
        <dbReference type="Proteomes" id="UP001056035"/>
    </source>
</evidence>
<dbReference type="Pfam" id="PF05199">
    <property type="entry name" value="GMC_oxred_C"/>
    <property type="match status" value="1"/>
</dbReference>
<organism evidence="6 7">
    <name type="scientific">Paraconexibacter antarcticus</name>
    <dbReference type="NCBI Taxonomy" id="2949664"/>
    <lineage>
        <taxon>Bacteria</taxon>
        <taxon>Bacillati</taxon>
        <taxon>Actinomycetota</taxon>
        <taxon>Thermoleophilia</taxon>
        <taxon>Solirubrobacterales</taxon>
        <taxon>Paraconexibacteraceae</taxon>
        <taxon>Paraconexibacter</taxon>
    </lineage>
</organism>
<dbReference type="EMBL" id="CP098502">
    <property type="protein sequence ID" value="UTI65353.1"/>
    <property type="molecule type" value="Genomic_DNA"/>
</dbReference>
<dbReference type="InterPro" id="IPR000172">
    <property type="entry name" value="GMC_OxRdtase_N"/>
</dbReference>
<evidence type="ECO:0000256" key="2">
    <source>
        <dbReference type="ARBA" id="ARBA00010790"/>
    </source>
</evidence>
<dbReference type="Pfam" id="PF00732">
    <property type="entry name" value="GMC_oxred_N"/>
    <property type="match status" value="1"/>
</dbReference>
<evidence type="ECO:0000256" key="3">
    <source>
        <dbReference type="ARBA" id="ARBA00022630"/>
    </source>
</evidence>
<dbReference type="InterPro" id="IPR012132">
    <property type="entry name" value="GMC_OxRdtase"/>
</dbReference>
<evidence type="ECO:0000259" key="5">
    <source>
        <dbReference type="PROSITE" id="PS00624"/>
    </source>
</evidence>
<proteinExistence type="inferred from homology"/>
<accession>A0ABY5DVM4</accession>
<comment type="similarity">
    <text evidence="2">Belongs to the GMC oxidoreductase family.</text>
</comment>
<protein>
    <submittedName>
        <fullName evidence="6">FAD-dependent oxidoreductase</fullName>
    </submittedName>
</protein>
<dbReference type="Gene3D" id="3.30.560.10">
    <property type="entry name" value="Glucose Oxidase, domain 3"/>
    <property type="match status" value="1"/>
</dbReference>
<evidence type="ECO:0000256" key="1">
    <source>
        <dbReference type="ARBA" id="ARBA00001974"/>
    </source>
</evidence>
<dbReference type="SUPFAM" id="SSF54373">
    <property type="entry name" value="FAD-linked reductases, C-terminal domain"/>
    <property type="match status" value="1"/>
</dbReference>
<dbReference type="PROSITE" id="PS00624">
    <property type="entry name" value="GMC_OXRED_2"/>
    <property type="match status" value="1"/>
</dbReference>
<reference evidence="6 7" key="1">
    <citation type="submission" date="2022-06" db="EMBL/GenBank/DDBJ databases">
        <title>Paraconexibacter antarcticus.</title>
        <authorList>
            <person name="Kim C.S."/>
        </authorList>
    </citation>
    <scope>NUCLEOTIDE SEQUENCE [LARGE SCALE GENOMIC DNA]</scope>
    <source>
        <strain evidence="6 7">02-257</strain>
    </source>
</reference>
<dbReference type="Proteomes" id="UP001056035">
    <property type="component" value="Chromosome"/>
</dbReference>
<evidence type="ECO:0000256" key="4">
    <source>
        <dbReference type="ARBA" id="ARBA00022827"/>
    </source>
</evidence>
<dbReference type="RefSeq" id="WP_254572034.1">
    <property type="nucleotide sequence ID" value="NZ_CP098502.1"/>
</dbReference>
<feature type="domain" description="Glucose-methanol-choline oxidoreductase N-terminal" evidence="5">
    <location>
        <begin position="252"/>
        <end position="266"/>
    </location>
</feature>
<keyword evidence="3" id="KW-0285">Flavoprotein</keyword>
<keyword evidence="4" id="KW-0274">FAD</keyword>
<dbReference type="InterPro" id="IPR036188">
    <property type="entry name" value="FAD/NAD-bd_sf"/>
</dbReference>
<dbReference type="Gene3D" id="3.50.50.60">
    <property type="entry name" value="FAD/NAD(P)-binding domain"/>
    <property type="match status" value="1"/>
</dbReference>
<name>A0ABY5DVM4_9ACTN</name>
<dbReference type="PANTHER" id="PTHR11552:SF147">
    <property type="entry name" value="CHOLINE DEHYDROGENASE, MITOCHONDRIAL"/>
    <property type="match status" value="1"/>
</dbReference>
<keyword evidence="7" id="KW-1185">Reference proteome</keyword>
<sequence>MDSTYDVIVCGAGAAGCVIAARLSEDPGRRVLLIEAGPHNRRLSVVAPAAFSSQFGTKLDWNYWTEPEENLFGRSLHEPRGRLMGGCSSMNAMMYVRGNRYDYDSWAADGATGWTADECLPYFTRSEDNADLGGPYHGRGGPMHVETNTPDPVTRKIVDACVEAGFDRLDDLNGARQDGVAFTQVNHRHGMRHDTATAFLSGARKRPNLTILKGAVVQRVVVRGGRAEGVEILRGRESIRLNATDEVVLSAGAFGTPEILQRSGVGPADHLRSVGVTPVLDLPAVGRHLMEHPFQFVNYELTGADQGLFDVAHPKHLARWLARRDGKLTSNVGEALGFFRTDPSLPAPDMELVIAPLFFWEHGKREHPRPAFSLGLSYVAPTSRGSVMIDSPDPRAKAKIRLNMLSTQAEVDAIVRGVHKAREIVSMPALDGLRGAEINPGVWVGDDYALAQWVRSTVEHTYHPTSTARIGTPETGACDPELRVHGILNLRIGDASAMPTITRGNTHAPTIMIGERCAAFIRGERLASGPPAALAATA</sequence>